<evidence type="ECO:0000256" key="3">
    <source>
        <dbReference type="ARBA" id="ARBA00022989"/>
    </source>
</evidence>
<dbReference type="GO" id="GO:0016020">
    <property type="term" value="C:membrane"/>
    <property type="evidence" value="ECO:0007669"/>
    <property type="project" value="UniProtKB-SubCell"/>
</dbReference>
<keyword evidence="8" id="KW-0675">Receptor</keyword>
<feature type="domain" description="G-protein coupled receptors family 1 profile" evidence="6">
    <location>
        <begin position="77"/>
        <end position="329"/>
    </location>
</feature>
<dbReference type="OrthoDB" id="284782at2759"/>
<evidence type="ECO:0000256" key="1">
    <source>
        <dbReference type="ARBA" id="ARBA00004370"/>
    </source>
</evidence>
<feature type="transmembrane region" description="Helical" evidence="5">
    <location>
        <begin position="232"/>
        <end position="254"/>
    </location>
</feature>
<keyword evidence="2 5" id="KW-0812">Transmembrane</keyword>
<gene>
    <name evidence="8" type="primary">LOC115821545</name>
</gene>
<evidence type="ECO:0000259" key="6">
    <source>
        <dbReference type="PROSITE" id="PS50262"/>
    </source>
</evidence>
<proteinExistence type="predicted"/>
<dbReference type="PROSITE" id="PS50262">
    <property type="entry name" value="G_PROTEIN_RECEP_F1_2"/>
    <property type="match status" value="1"/>
</dbReference>
<feature type="transmembrane region" description="Helical" evidence="5">
    <location>
        <begin position="6"/>
        <end position="27"/>
    </location>
</feature>
<dbReference type="Gene3D" id="1.20.1070.10">
    <property type="entry name" value="Rhodopsin 7-helix transmembrane proteins"/>
    <property type="match status" value="1"/>
</dbReference>
<evidence type="ECO:0000256" key="5">
    <source>
        <dbReference type="SAM" id="Phobius"/>
    </source>
</evidence>
<keyword evidence="4 5" id="KW-0472">Membrane</keyword>
<dbReference type="InParanoid" id="A0A6J2W710"/>
<reference evidence="8" key="1">
    <citation type="submission" date="2025-08" db="UniProtKB">
        <authorList>
            <consortium name="RefSeq"/>
        </authorList>
    </citation>
    <scope>IDENTIFICATION</scope>
</reference>
<evidence type="ECO:0000256" key="2">
    <source>
        <dbReference type="ARBA" id="ARBA00022692"/>
    </source>
</evidence>
<dbReference type="AlphaFoldDB" id="A0A6J2W710"/>
<feature type="transmembrane region" description="Helical" evidence="5">
    <location>
        <begin position="78"/>
        <end position="100"/>
    </location>
</feature>
<feature type="transmembrane region" description="Helical" evidence="5">
    <location>
        <begin position="39"/>
        <end position="66"/>
    </location>
</feature>
<organism evidence="7 8">
    <name type="scientific">Chanos chanos</name>
    <name type="common">Milkfish</name>
    <name type="synonym">Mugil chanos</name>
    <dbReference type="NCBI Taxonomy" id="29144"/>
    <lineage>
        <taxon>Eukaryota</taxon>
        <taxon>Metazoa</taxon>
        <taxon>Chordata</taxon>
        <taxon>Craniata</taxon>
        <taxon>Vertebrata</taxon>
        <taxon>Euteleostomi</taxon>
        <taxon>Actinopterygii</taxon>
        <taxon>Neopterygii</taxon>
        <taxon>Teleostei</taxon>
        <taxon>Ostariophysi</taxon>
        <taxon>Gonorynchiformes</taxon>
        <taxon>Chanidae</taxon>
        <taxon>Chanos</taxon>
    </lineage>
</organism>
<evidence type="ECO:0000256" key="4">
    <source>
        <dbReference type="ARBA" id="ARBA00023136"/>
    </source>
</evidence>
<feature type="transmembrane region" description="Helical" evidence="5">
    <location>
        <begin position="121"/>
        <end position="142"/>
    </location>
</feature>
<evidence type="ECO:0000313" key="8">
    <source>
        <dbReference type="RefSeq" id="XP_030641220.1"/>
    </source>
</evidence>
<dbReference type="InterPro" id="IPR017452">
    <property type="entry name" value="GPCR_Rhodpsn_7TM"/>
</dbReference>
<accession>A0A6J2W710</accession>
<dbReference type="RefSeq" id="XP_030641220.1">
    <property type="nucleotide sequence ID" value="XM_030785360.1"/>
</dbReference>
<keyword evidence="3 5" id="KW-1133">Transmembrane helix</keyword>
<comment type="subcellular location">
    <subcellularLocation>
        <location evidence="1">Membrane</location>
    </subcellularLocation>
</comment>
<feature type="transmembrane region" description="Helical" evidence="5">
    <location>
        <begin position="275"/>
        <end position="297"/>
    </location>
</feature>
<dbReference type="GeneID" id="115821545"/>
<evidence type="ECO:0000313" key="7">
    <source>
        <dbReference type="Proteomes" id="UP000504632"/>
    </source>
</evidence>
<protein>
    <submittedName>
        <fullName evidence="8">Adenosine receptor A1</fullName>
    </submittedName>
</protein>
<dbReference type="Proteomes" id="UP000504632">
    <property type="component" value="Chromosome 9"/>
</dbReference>
<sequence>MLHMWLYSVCQCVLSLCVMGVSVRLCLGGSRAEGVRGASVTTCLSLCLGWVGAVGGAVGVPVAVLLNLRSPQCLYTCVILVCCPLLVRHFTVSLLVILTVNAHLQLKLDNRYSILVTRKRVLCLVLICWVGSVLSTFGQFFICDPLDTWTVTSDVSGPGLNEVQNINRTTGIPPQRTSDPRDHVVIRKYLPHGGFWSTISVVNLQNVTYTNIYSSHWEVCAPDIVFSLGSLVYVYFLTAFVIPMLILLGVYADLRCAPSNAVTWDLQKSHSRRSNFVGLSVTLLVFLNLPLYTIQALRLFAPSTYRPVWASTVASILFQIYGLVPPLLFDHTSSNRGIPLPGTSHLPKLAITGAQICNKTKISPRSPEARSI</sequence>
<feature type="transmembrane region" description="Helical" evidence="5">
    <location>
        <begin position="309"/>
        <end position="329"/>
    </location>
</feature>
<name>A0A6J2W710_CHACN</name>
<keyword evidence="7" id="KW-1185">Reference proteome</keyword>